<dbReference type="AlphaFoldDB" id="A0A0N5CUV4"/>
<dbReference type="Proteomes" id="UP000276776">
    <property type="component" value="Unassembled WGS sequence"/>
</dbReference>
<dbReference type="PANTHER" id="PTHR13612">
    <property type="entry name" value="ENHANCER OF MRNA-DECAPPING PROTEIN 3"/>
    <property type="match status" value="1"/>
</dbReference>
<dbReference type="GO" id="GO:0031087">
    <property type="term" value="P:deadenylation-independent decapping of nuclear-transcribed mRNA"/>
    <property type="evidence" value="ECO:0007669"/>
    <property type="project" value="TreeGrafter"/>
</dbReference>
<reference evidence="4" key="1">
    <citation type="submission" date="2017-02" db="UniProtKB">
        <authorList>
            <consortium name="WormBaseParasite"/>
        </authorList>
    </citation>
    <scope>IDENTIFICATION</scope>
</reference>
<proteinExistence type="predicted"/>
<feature type="compositionally biased region" description="Basic and acidic residues" evidence="1">
    <location>
        <begin position="102"/>
        <end position="123"/>
    </location>
</feature>
<evidence type="ECO:0000313" key="2">
    <source>
        <dbReference type="EMBL" id="VDN01105.1"/>
    </source>
</evidence>
<dbReference type="GO" id="GO:0000932">
    <property type="term" value="C:P-body"/>
    <property type="evidence" value="ECO:0007669"/>
    <property type="project" value="TreeGrafter"/>
</dbReference>
<feature type="compositionally biased region" description="Polar residues" evidence="1">
    <location>
        <begin position="147"/>
        <end position="169"/>
    </location>
</feature>
<evidence type="ECO:0000256" key="1">
    <source>
        <dbReference type="SAM" id="MobiDB-lite"/>
    </source>
</evidence>
<dbReference type="PANTHER" id="PTHR13612:SF0">
    <property type="entry name" value="ENHANCER OF MRNA-DECAPPING PROTEIN 3"/>
    <property type="match status" value="1"/>
</dbReference>
<dbReference type="WBParaSite" id="TCLT_0000406301-mRNA-1">
    <property type="protein sequence ID" value="TCLT_0000406301-mRNA-1"/>
    <property type="gene ID" value="TCLT_0000406301"/>
</dbReference>
<dbReference type="EMBL" id="UYYF01004274">
    <property type="protein sequence ID" value="VDN01105.1"/>
    <property type="molecule type" value="Genomic_DNA"/>
</dbReference>
<feature type="compositionally biased region" description="Low complexity" evidence="1">
    <location>
        <begin position="126"/>
        <end position="135"/>
    </location>
</feature>
<dbReference type="GO" id="GO:0033962">
    <property type="term" value="P:P-body assembly"/>
    <property type="evidence" value="ECO:0007669"/>
    <property type="project" value="TreeGrafter"/>
</dbReference>
<organism evidence="4">
    <name type="scientific">Thelazia callipaeda</name>
    <name type="common">Oriental eyeworm</name>
    <name type="synonym">Parasitic nematode</name>
    <dbReference type="NCBI Taxonomy" id="103827"/>
    <lineage>
        <taxon>Eukaryota</taxon>
        <taxon>Metazoa</taxon>
        <taxon>Ecdysozoa</taxon>
        <taxon>Nematoda</taxon>
        <taxon>Chromadorea</taxon>
        <taxon>Rhabditida</taxon>
        <taxon>Spirurina</taxon>
        <taxon>Spiruromorpha</taxon>
        <taxon>Thelazioidea</taxon>
        <taxon>Thelaziidae</taxon>
        <taxon>Thelazia</taxon>
    </lineage>
</organism>
<name>A0A0N5CUV4_THECL</name>
<sequence length="489" mass="55923">MSTSGEVVALNMKDGTCIQGRIKSVDVNARTVWLQRPFQNGKPMGELEKSFSIDTIQSFRVLDVRAKRMEELEKEQRKEKKVEKNEKVKKVEKVGNGEKVKKEEKVVKDESKKKGIEKNEQRSHHNSPSGSSSSSYALRGKSKRGYCSQSSFSRHSSATFNSSSYTPGLSSRYGRNRGQSWFSELQPRDKIQSLRDKKSNEGLLKPIDFDLEEDFDFEKNLEIFRKYEENMEQKEASSSEAQYMHRNYEHYENVVSDPSRVNSWTMKEPVHFVAARLDQTINGQEIPFLAPSDKEKFLQKAEPYLGSDIFHVMVADRLMTFVWNVIDRFEIMVSQVVVLDSATVNTYLTAMFLRHISNRACQTVIYPCTLGPYDLPFVRQVRRIEELPKDNIQLIVVLCPSVLGPIRKWIRDLSPSPHLICIEKPPEIVVNEHTMMVGVGTDNNGSQKHNKNSNSVRAVVDIGIPFTWMDTDSASCLSRTFATQNIVIC</sequence>
<dbReference type="Gene3D" id="2.30.30.100">
    <property type="match status" value="1"/>
</dbReference>
<dbReference type="OrthoDB" id="5824531at2759"/>
<evidence type="ECO:0000313" key="4">
    <source>
        <dbReference type="WBParaSite" id="TCLT_0000406301-mRNA-1"/>
    </source>
</evidence>
<keyword evidence="3" id="KW-1185">Reference proteome</keyword>
<dbReference type="OMA" id="HVMIADR"/>
<protein>
    <submittedName>
        <fullName evidence="4">DFDF domain-containing protein</fullName>
    </submittedName>
</protein>
<gene>
    <name evidence="2" type="ORF">TCLT_LOCUS4052</name>
</gene>
<dbReference type="GO" id="GO:0003729">
    <property type="term" value="F:mRNA binding"/>
    <property type="evidence" value="ECO:0007669"/>
    <property type="project" value="TreeGrafter"/>
</dbReference>
<dbReference type="STRING" id="103827.A0A0N5CUV4"/>
<reference evidence="2 3" key="2">
    <citation type="submission" date="2018-11" db="EMBL/GenBank/DDBJ databases">
        <authorList>
            <consortium name="Pathogen Informatics"/>
        </authorList>
    </citation>
    <scope>NUCLEOTIDE SEQUENCE [LARGE SCALE GENOMIC DNA]</scope>
</reference>
<accession>A0A0N5CUV4</accession>
<feature type="region of interest" description="Disordered" evidence="1">
    <location>
        <begin position="102"/>
        <end position="173"/>
    </location>
</feature>
<evidence type="ECO:0000313" key="3">
    <source>
        <dbReference type="Proteomes" id="UP000276776"/>
    </source>
</evidence>